<evidence type="ECO:0000313" key="8">
    <source>
        <dbReference type="Proteomes" id="UP000321337"/>
    </source>
</evidence>
<keyword evidence="2" id="KW-1003">Cell membrane</keyword>
<dbReference type="Proteomes" id="UP000321337">
    <property type="component" value="Unassembled WGS sequence"/>
</dbReference>
<dbReference type="GO" id="GO:0005886">
    <property type="term" value="C:plasma membrane"/>
    <property type="evidence" value="ECO:0007669"/>
    <property type="project" value="UniProtKB-SubCell"/>
</dbReference>
<evidence type="ECO:0000256" key="5">
    <source>
        <dbReference type="ARBA" id="ARBA00023136"/>
    </source>
</evidence>
<feature type="transmembrane region" description="Helical" evidence="6">
    <location>
        <begin position="34"/>
        <end position="53"/>
    </location>
</feature>
<dbReference type="AlphaFoldDB" id="A0A512L4H5"/>
<organism evidence="7 8">
    <name type="scientific">Sulfuriferula plumbiphila</name>
    <dbReference type="NCBI Taxonomy" id="171865"/>
    <lineage>
        <taxon>Bacteria</taxon>
        <taxon>Pseudomonadati</taxon>
        <taxon>Pseudomonadota</taxon>
        <taxon>Betaproteobacteria</taxon>
        <taxon>Nitrosomonadales</taxon>
        <taxon>Sulfuricellaceae</taxon>
        <taxon>Sulfuriferula</taxon>
    </lineage>
</organism>
<evidence type="ECO:0000256" key="6">
    <source>
        <dbReference type="SAM" id="Phobius"/>
    </source>
</evidence>
<evidence type="ECO:0000256" key="2">
    <source>
        <dbReference type="ARBA" id="ARBA00022475"/>
    </source>
</evidence>
<keyword evidence="8" id="KW-1185">Reference proteome</keyword>
<feature type="transmembrane region" description="Helical" evidence="6">
    <location>
        <begin position="134"/>
        <end position="152"/>
    </location>
</feature>
<feature type="transmembrane region" description="Helical" evidence="6">
    <location>
        <begin position="73"/>
        <end position="90"/>
    </location>
</feature>
<evidence type="ECO:0000256" key="4">
    <source>
        <dbReference type="ARBA" id="ARBA00022989"/>
    </source>
</evidence>
<comment type="subcellular location">
    <subcellularLocation>
        <location evidence="1">Cell membrane</location>
        <topology evidence="1">Multi-pass membrane protein</topology>
    </subcellularLocation>
</comment>
<evidence type="ECO:0000256" key="1">
    <source>
        <dbReference type="ARBA" id="ARBA00004651"/>
    </source>
</evidence>
<evidence type="ECO:0008006" key="9">
    <source>
        <dbReference type="Google" id="ProtNLM"/>
    </source>
</evidence>
<proteinExistence type="predicted"/>
<sequence length="161" mass="17796">MNQEAASTAIKSRFAQALTQWNVMTLYERFEQGVALILTGLIAAIIMVALLELSKEVFQLVLVDAANPLDHTLFQALFGQILTVLIALEFKHSILKVVARKESIIQVKTVLLIGLLAISRKFIVLDIGEIQADTILALAAAVVALAIAYWLIRERENSRAR</sequence>
<dbReference type="EMBL" id="BKAD01000004">
    <property type="protein sequence ID" value="GEP29373.1"/>
    <property type="molecule type" value="Genomic_DNA"/>
</dbReference>
<dbReference type="InterPro" id="IPR020948">
    <property type="entry name" value="P_starv_induced_PsiE-like"/>
</dbReference>
<protein>
    <recommendedName>
        <fullName evidence="9">Diguanylate cyclase</fullName>
    </recommendedName>
</protein>
<evidence type="ECO:0000256" key="3">
    <source>
        <dbReference type="ARBA" id="ARBA00022692"/>
    </source>
</evidence>
<keyword evidence="4 6" id="KW-1133">Transmembrane helix</keyword>
<evidence type="ECO:0000313" key="7">
    <source>
        <dbReference type="EMBL" id="GEP29373.1"/>
    </source>
</evidence>
<feature type="transmembrane region" description="Helical" evidence="6">
    <location>
        <begin position="110"/>
        <end position="128"/>
    </location>
</feature>
<keyword evidence="3 6" id="KW-0812">Transmembrane</keyword>
<keyword evidence="5 6" id="KW-0472">Membrane</keyword>
<dbReference type="OrthoDB" id="598027at2"/>
<name>A0A512L4H5_9PROT</name>
<dbReference type="RefSeq" id="WP_147070450.1">
    <property type="nucleotide sequence ID" value="NZ_AP021884.1"/>
</dbReference>
<reference evidence="7 8" key="1">
    <citation type="submission" date="2019-07" db="EMBL/GenBank/DDBJ databases">
        <title>Whole genome shotgun sequence of Thiobacillus plumbophilus NBRC 107929.</title>
        <authorList>
            <person name="Hosoyama A."/>
            <person name="Uohara A."/>
            <person name="Ohji S."/>
            <person name="Ichikawa N."/>
        </authorList>
    </citation>
    <scope>NUCLEOTIDE SEQUENCE [LARGE SCALE GENOMIC DNA]</scope>
    <source>
        <strain evidence="7 8">NBRC 107929</strain>
    </source>
</reference>
<comment type="caution">
    <text evidence="7">The sequence shown here is derived from an EMBL/GenBank/DDBJ whole genome shotgun (WGS) entry which is preliminary data.</text>
</comment>
<dbReference type="Pfam" id="PF06146">
    <property type="entry name" value="PsiE"/>
    <property type="match status" value="1"/>
</dbReference>
<gene>
    <name evidence="7" type="ORF">TPL01_05110</name>
</gene>
<accession>A0A512L4H5</accession>